<evidence type="ECO:0000256" key="7">
    <source>
        <dbReference type="SAM" id="Phobius"/>
    </source>
</evidence>
<dbReference type="InterPro" id="IPR036890">
    <property type="entry name" value="HATPase_C_sf"/>
</dbReference>
<dbReference type="InterPro" id="IPR003594">
    <property type="entry name" value="HATPase_dom"/>
</dbReference>
<dbReference type="SUPFAM" id="SSF55874">
    <property type="entry name" value="ATPase domain of HSP90 chaperone/DNA topoisomerase II/histidine kinase"/>
    <property type="match status" value="1"/>
</dbReference>
<dbReference type="RefSeq" id="WP_190408805.1">
    <property type="nucleotide sequence ID" value="NZ_JACJRF010000043.1"/>
</dbReference>
<keyword evidence="7" id="KW-0472">Membrane</keyword>
<evidence type="ECO:0000313" key="10">
    <source>
        <dbReference type="Proteomes" id="UP000607281"/>
    </source>
</evidence>
<dbReference type="Proteomes" id="UP000607281">
    <property type="component" value="Unassembled WGS sequence"/>
</dbReference>
<dbReference type="GO" id="GO:0016301">
    <property type="term" value="F:kinase activity"/>
    <property type="evidence" value="ECO:0007669"/>
    <property type="project" value="UniProtKB-KW"/>
</dbReference>
<dbReference type="PANTHER" id="PTHR43711:SF1">
    <property type="entry name" value="HISTIDINE KINASE 1"/>
    <property type="match status" value="1"/>
</dbReference>
<dbReference type="CDD" id="cd00082">
    <property type="entry name" value="HisKA"/>
    <property type="match status" value="1"/>
</dbReference>
<dbReference type="Pfam" id="PF00512">
    <property type="entry name" value="HisKA"/>
    <property type="match status" value="1"/>
</dbReference>
<evidence type="ECO:0000256" key="4">
    <source>
        <dbReference type="ARBA" id="ARBA00022679"/>
    </source>
</evidence>
<evidence type="ECO:0000256" key="1">
    <source>
        <dbReference type="ARBA" id="ARBA00000085"/>
    </source>
</evidence>
<dbReference type="InterPro" id="IPR005467">
    <property type="entry name" value="His_kinase_dom"/>
</dbReference>
<evidence type="ECO:0000313" key="9">
    <source>
        <dbReference type="EMBL" id="MBD2346387.1"/>
    </source>
</evidence>
<dbReference type="PRINTS" id="PR00344">
    <property type="entry name" value="BCTRLSENSOR"/>
</dbReference>
<dbReference type="PANTHER" id="PTHR43711">
    <property type="entry name" value="TWO-COMPONENT HISTIDINE KINASE"/>
    <property type="match status" value="1"/>
</dbReference>
<keyword evidence="6" id="KW-0902">Two-component regulatory system</keyword>
<accession>A0ABR8CT71</accession>
<reference evidence="9 10" key="1">
    <citation type="journal article" date="2020" name="ISME J.">
        <title>Comparative genomics reveals insights into cyanobacterial evolution and habitat adaptation.</title>
        <authorList>
            <person name="Chen M.Y."/>
            <person name="Teng W.K."/>
            <person name="Zhao L."/>
            <person name="Hu C.X."/>
            <person name="Zhou Y.K."/>
            <person name="Han B.P."/>
            <person name="Song L.R."/>
            <person name="Shu W.S."/>
        </authorList>
    </citation>
    <scope>NUCLEOTIDE SEQUENCE [LARGE SCALE GENOMIC DNA]</scope>
    <source>
        <strain evidence="9 10">FACHB-260</strain>
    </source>
</reference>
<evidence type="ECO:0000256" key="3">
    <source>
        <dbReference type="ARBA" id="ARBA00022553"/>
    </source>
</evidence>
<dbReference type="InterPro" id="IPR036097">
    <property type="entry name" value="HisK_dim/P_sf"/>
</dbReference>
<evidence type="ECO:0000256" key="6">
    <source>
        <dbReference type="ARBA" id="ARBA00023012"/>
    </source>
</evidence>
<gene>
    <name evidence="9" type="ORF">H6G18_19870</name>
</gene>
<proteinExistence type="predicted"/>
<dbReference type="SMART" id="SM00388">
    <property type="entry name" value="HisKA"/>
    <property type="match status" value="1"/>
</dbReference>
<evidence type="ECO:0000259" key="8">
    <source>
        <dbReference type="PROSITE" id="PS50109"/>
    </source>
</evidence>
<dbReference type="Gene3D" id="1.10.287.130">
    <property type="match status" value="1"/>
</dbReference>
<organism evidence="9 10">
    <name type="scientific">Anabaena subtropica FACHB-260</name>
    <dbReference type="NCBI Taxonomy" id="2692884"/>
    <lineage>
        <taxon>Bacteria</taxon>
        <taxon>Bacillati</taxon>
        <taxon>Cyanobacteriota</taxon>
        <taxon>Cyanophyceae</taxon>
        <taxon>Nostocales</taxon>
        <taxon>Nostocaceae</taxon>
        <taxon>Anabaena</taxon>
    </lineage>
</organism>
<dbReference type="InterPro" id="IPR050736">
    <property type="entry name" value="Sensor_HK_Regulatory"/>
</dbReference>
<dbReference type="EMBL" id="JACJRF010000043">
    <property type="protein sequence ID" value="MBD2346387.1"/>
    <property type="molecule type" value="Genomic_DNA"/>
</dbReference>
<dbReference type="Gene3D" id="3.30.565.10">
    <property type="entry name" value="Histidine kinase-like ATPase, C-terminal domain"/>
    <property type="match status" value="1"/>
</dbReference>
<keyword evidence="10" id="KW-1185">Reference proteome</keyword>
<dbReference type="SUPFAM" id="SSF47384">
    <property type="entry name" value="Homodimeric domain of signal transducing histidine kinase"/>
    <property type="match status" value="1"/>
</dbReference>
<feature type="transmembrane region" description="Helical" evidence="7">
    <location>
        <begin position="167"/>
        <end position="187"/>
    </location>
</feature>
<name>A0ABR8CT71_9NOST</name>
<comment type="catalytic activity">
    <reaction evidence="1">
        <text>ATP + protein L-histidine = ADP + protein N-phospho-L-histidine.</text>
        <dbReference type="EC" id="2.7.13.3"/>
    </reaction>
</comment>
<dbReference type="EC" id="2.7.13.3" evidence="2"/>
<keyword evidence="7" id="KW-1133">Transmembrane helix</keyword>
<dbReference type="Pfam" id="PF02518">
    <property type="entry name" value="HATPase_c"/>
    <property type="match status" value="1"/>
</dbReference>
<keyword evidence="7" id="KW-0812">Transmembrane</keyword>
<dbReference type="CDD" id="cd00075">
    <property type="entry name" value="HATPase"/>
    <property type="match status" value="1"/>
</dbReference>
<keyword evidence="3" id="KW-0597">Phosphoprotein</keyword>
<dbReference type="PROSITE" id="PS50109">
    <property type="entry name" value="HIS_KIN"/>
    <property type="match status" value="1"/>
</dbReference>
<feature type="transmembrane region" description="Helical" evidence="7">
    <location>
        <begin position="12"/>
        <end position="31"/>
    </location>
</feature>
<dbReference type="SMART" id="SM00387">
    <property type="entry name" value="HATPase_c"/>
    <property type="match status" value="1"/>
</dbReference>
<evidence type="ECO:0000256" key="5">
    <source>
        <dbReference type="ARBA" id="ARBA00022777"/>
    </source>
</evidence>
<dbReference type="InterPro" id="IPR004358">
    <property type="entry name" value="Sig_transdc_His_kin-like_C"/>
</dbReference>
<dbReference type="InterPro" id="IPR003661">
    <property type="entry name" value="HisK_dim/P_dom"/>
</dbReference>
<evidence type="ECO:0000256" key="2">
    <source>
        <dbReference type="ARBA" id="ARBA00012438"/>
    </source>
</evidence>
<sequence>MFDRSRRNLAHWFALSMGGILFAFAGVGYCLNVEEQLRFFDDELFHQSKTFATKTQYSLYQSQWQKQITPTPIENGVSLNGGLLYARWYNANKQLVQFMGSSGNKQLSIEPRFQTLQVPVASDKSPIRTKWIRQVTIPVLKDKVLLGYFQAAAPMDSLRGSLNQARLFLALGVPITFGVIGITGWFLGGLAMRPSHLAYQQLQRFTADASHELRTPVATVLSNAQVALMPPEDTIEQRQRLQKIAETAKSMSTLINNLLFLSRHDVSLAETTLRPVDLSEMLRSLALEVTPQATAQNLSFHIQIPDQPIVIHADANLLRQAVINLLSNAFKYTATAGEVKLRLFTQSHRAIIQVEDNGIGIPDSDLPYIFDRFYRVDMARSRQTGGFGLGLAIAQQIVQAHQGQISVKSLLDEGSTFQIELLLKLTKAREARFERCRVLRKILNQGKYRQGK</sequence>
<comment type="caution">
    <text evidence="9">The sequence shown here is derived from an EMBL/GenBank/DDBJ whole genome shotgun (WGS) entry which is preliminary data.</text>
</comment>
<protein>
    <recommendedName>
        <fullName evidence="2">histidine kinase</fullName>
        <ecNumber evidence="2">2.7.13.3</ecNumber>
    </recommendedName>
</protein>
<keyword evidence="4" id="KW-0808">Transferase</keyword>
<keyword evidence="5 9" id="KW-0418">Kinase</keyword>
<feature type="domain" description="Histidine kinase" evidence="8">
    <location>
        <begin position="208"/>
        <end position="425"/>
    </location>
</feature>